<dbReference type="Proteomes" id="UP001597201">
    <property type="component" value="Unassembled WGS sequence"/>
</dbReference>
<comment type="caution">
    <text evidence="1">The sequence shown here is derived from an EMBL/GenBank/DDBJ whole genome shotgun (WGS) entry which is preliminary data.</text>
</comment>
<dbReference type="CDD" id="cd10787">
    <property type="entry name" value="LamB_YcsF_like"/>
    <property type="match status" value="1"/>
</dbReference>
<dbReference type="SUPFAM" id="SSF88713">
    <property type="entry name" value="Glycoside hydrolase/deacetylase"/>
    <property type="match status" value="1"/>
</dbReference>
<proteinExistence type="predicted"/>
<dbReference type="EMBL" id="JBHTMY010000002">
    <property type="protein sequence ID" value="MFD1314370.1"/>
    <property type="molecule type" value="Genomic_DNA"/>
</dbReference>
<gene>
    <name evidence="1" type="ORF">ACFQ39_01985</name>
</gene>
<reference evidence="2" key="1">
    <citation type="journal article" date="2019" name="Int. J. Syst. Evol. Microbiol.">
        <title>The Global Catalogue of Microorganisms (GCM) 10K type strain sequencing project: providing services to taxonomists for standard genome sequencing and annotation.</title>
        <authorList>
            <consortium name="The Broad Institute Genomics Platform"/>
            <consortium name="The Broad Institute Genome Sequencing Center for Infectious Disease"/>
            <person name="Wu L."/>
            <person name="Ma J."/>
        </authorList>
    </citation>
    <scope>NUCLEOTIDE SEQUENCE [LARGE SCALE GENOMIC DNA]</scope>
    <source>
        <strain evidence="2">CCUG 61485</strain>
    </source>
</reference>
<dbReference type="Pfam" id="PF03746">
    <property type="entry name" value="LamB_YcsF"/>
    <property type="match status" value="1"/>
</dbReference>
<dbReference type="NCBIfam" id="NF003816">
    <property type="entry name" value="PRK05406.1-5"/>
    <property type="match status" value="1"/>
</dbReference>
<name>A0ABW3XZ01_9FLAO</name>
<dbReference type="InterPro" id="IPR011330">
    <property type="entry name" value="Glyco_hydro/deAcase_b/a-brl"/>
</dbReference>
<evidence type="ECO:0000313" key="1">
    <source>
        <dbReference type="EMBL" id="MFD1314370.1"/>
    </source>
</evidence>
<dbReference type="RefSeq" id="WP_377175908.1">
    <property type="nucleotide sequence ID" value="NZ_JBHTMY010000002.1"/>
</dbReference>
<evidence type="ECO:0000313" key="2">
    <source>
        <dbReference type="Proteomes" id="UP001597201"/>
    </source>
</evidence>
<dbReference type="PANTHER" id="PTHR30292">
    <property type="entry name" value="UNCHARACTERIZED PROTEIN YBGL-RELATED"/>
    <property type="match status" value="1"/>
</dbReference>
<dbReference type="InterPro" id="IPR005501">
    <property type="entry name" value="LamB/YcsF/PxpA-like"/>
</dbReference>
<keyword evidence="1" id="KW-0378">Hydrolase</keyword>
<dbReference type="EC" id="3.5.2.9" evidence="1"/>
<dbReference type="GO" id="GO:0017168">
    <property type="term" value="F:5-oxoprolinase (ATP-hydrolyzing) activity"/>
    <property type="evidence" value="ECO:0007669"/>
    <property type="project" value="UniProtKB-EC"/>
</dbReference>
<dbReference type="NCBIfam" id="NF003814">
    <property type="entry name" value="PRK05406.1-3"/>
    <property type="match status" value="1"/>
</dbReference>
<dbReference type="PANTHER" id="PTHR30292:SF0">
    <property type="entry name" value="5-OXOPROLINASE SUBUNIT A"/>
    <property type="match status" value="1"/>
</dbReference>
<keyword evidence="2" id="KW-1185">Reference proteome</keyword>
<accession>A0ABW3XZ01</accession>
<sequence>MKKIDLNCDMGENIPGEKSNFDEEIMPFISSCNIACGFHSGHPKLIERTIKLAIAHQVKIGAHPSYNDRENFGRISLQIDRDVLMAEIRYQICALKGMTESFGAVLHHVKPHGALYNDMVEDRVLAEDFVKLVKEIDPNLKVYTLAHSQVMEVCAKLGIIGVNEGFADRRYDELNKLRNRTLPGAVLHNLNEVLDQVELFLEQKVQLYSGKIEAVKIDSICLHGDTRGAVELSKNISQFLSEKNVEIAAVI</sequence>
<dbReference type="Gene3D" id="3.20.20.370">
    <property type="entry name" value="Glycoside hydrolase/deacetylase"/>
    <property type="match status" value="1"/>
</dbReference>
<protein>
    <submittedName>
        <fullName evidence="1">5-oxoprolinase subunit PxpA</fullName>
        <ecNumber evidence="1">3.5.2.9</ecNumber>
    </submittedName>
</protein>
<organism evidence="1 2">
    <name type="scientific">Namhaeicola litoreus</name>
    <dbReference type="NCBI Taxonomy" id="1052145"/>
    <lineage>
        <taxon>Bacteria</taxon>
        <taxon>Pseudomonadati</taxon>
        <taxon>Bacteroidota</taxon>
        <taxon>Flavobacteriia</taxon>
        <taxon>Flavobacteriales</taxon>
        <taxon>Flavobacteriaceae</taxon>
        <taxon>Namhaeicola</taxon>
    </lineage>
</organism>